<dbReference type="RefSeq" id="WP_008008244.1">
    <property type="nucleotide sequence ID" value="NZ_AOJG01000041.1"/>
</dbReference>
<reference evidence="2 3" key="1">
    <citation type="journal article" date="2014" name="PLoS Genet.">
        <title>Phylogenetically driven sequencing of extremely halophilic archaea reveals strategies for static and dynamic osmo-response.</title>
        <authorList>
            <person name="Becker E.A."/>
            <person name="Seitzer P.M."/>
            <person name="Tritt A."/>
            <person name="Larsen D."/>
            <person name="Krusor M."/>
            <person name="Yao A.I."/>
            <person name="Wu D."/>
            <person name="Madern D."/>
            <person name="Eisen J.A."/>
            <person name="Darling A.E."/>
            <person name="Facciotti M.T."/>
        </authorList>
    </citation>
    <scope>NUCLEOTIDE SEQUENCE [LARGE SCALE GENOMIC DNA]</scope>
    <source>
        <strain evidence="2 3">DSM 21995</strain>
    </source>
</reference>
<feature type="compositionally biased region" description="Acidic residues" evidence="1">
    <location>
        <begin position="100"/>
        <end position="112"/>
    </location>
</feature>
<evidence type="ECO:0000313" key="2">
    <source>
        <dbReference type="EMBL" id="EMA57171.1"/>
    </source>
</evidence>
<evidence type="ECO:0008006" key="4">
    <source>
        <dbReference type="Google" id="ProtNLM"/>
    </source>
</evidence>
<comment type="caution">
    <text evidence="2">The sequence shown here is derived from an EMBL/GenBank/DDBJ whole genome shotgun (WGS) entry which is preliminary data.</text>
</comment>
<dbReference type="AlphaFoldDB" id="M0NH50"/>
<sequence>MTGFDDLTERYERFVDDRDWDQFHTPKNLAEAISVEANELLEVFLWHDNHPSEEVRSDSEVRARVKEEIADVVIYSIAMADQFDIDLAEAVEEKMADNEERFDEETATEMTEDLSRWQRD</sequence>
<dbReference type="PATRIC" id="fig|1227482.3.peg.3152"/>
<gene>
    <name evidence="2" type="ORF">C469_15603</name>
</gene>
<dbReference type="CDD" id="cd11537">
    <property type="entry name" value="NTP-PPase_RS21-C6_like"/>
    <property type="match status" value="1"/>
</dbReference>
<evidence type="ECO:0000256" key="1">
    <source>
        <dbReference type="SAM" id="MobiDB-lite"/>
    </source>
</evidence>
<dbReference type="SUPFAM" id="SSF101386">
    <property type="entry name" value="all-alpha NTP pyrophosphatases"/>
    <property type="match status" value="1"/>
</dbReference>
<dbReference type="Gene3D" id="1.10.287.1080">
    <property type="entry name" value="MazG-like"/>
    <property type="match status" value="1"/>
</dbReference>
<keyword evidence="3" id="KW-1185">Reference proteome</keyword>
<organism evidence="2 3">
    <name type="scientific">Halorubrum lipolyticum DSM 21995</name>
    <dbReference type="NCBI Taxonomy" id="1227482"/>
    <lineage>
        <taxon>Archaea</taxon>
        <taxon>Methanobacteriati</taxon>
        <taxon>Methanobacteriota</taxon>
        <taxon>Stenosarchaea group</taxon>
        <taxon>Halobacteria</taxon>
        <taxon>Halobacteriales</taxon>
        <taxon>Haloferacaceae</taxon>
        <taxon>Halorubrum</taxon>
    </lineage>
</organism>
<dbReference type="InterPro" id="IPR025984">
    <property type="entry name" value="DCTPP"/>
</dbReference>
<dbReference type="Pfam" id="PF12643">
    <property type="entry name" value="MazG-like"/>
    <property type="match status" value="1"/>
</dbReference>
<dbReference type="InterPro" id="IPR052555">
    <property type="entry name" value="dCTP_Pyrophosphatase"/>
</dbReference>
<accession>M0NH50</accession>
<dbReference type="EMBL" id="AOJG01000041">
    <property type="protein sequence ID" value="EMA57171.1"/>
    <property type="molecule type" value="Genomic_DNA"/>
</dbReference>
<dbReference type="GO" id="GO:0009143">
    <property type="term" value="P:nucleoside triphosphate catabolic process"/>
    <property type="evidence" value="ECO:0007669"/>
    <property type="project" value="InterPro"/>
</dbReference>
<dbReference type="PANTHER" id="PTHR46523">
    <property type="entry name" value="DCTP PYROPHOSPHATASE 1"/>
    <property type="match status" value="1"/>
</dbReference>
<dbReference type="PIRSF" id="PIRSF029826">
    <property type="entry name" value="UCP029826_pph"/>
    <property type="match status" value="1"/>
</dbReference>
<dbReference type="PANTHER" id="PTHR46523:SF1">
    <property type="entry name" value="DCTP PYROPHOSPHATASE 1"/>
    <property type="match status" value="1"/>
</dbReference>
<name>M0NH50_9EURY</name>
<evidence type="ECO:0000313" key="3">
    <source>
        <dbReference type="Proteomes" id="UP000011650"/>
    </source>
</evidence>
<feature type="region of interest" description="Disordered" evidence="1">
    <location>
        <begin position="96"/>
        <end position="120"/>
    </location>
</feature>
<protein>
    <recommendedName>
        <fullName evidence="4">MazG nucleotide pyrophosphohydrolase</fullName>
    </recommendedName>
</protein>
<proteinExistence type="predicted"/>
<dbReference type="GO" id="GO:0047429">
    <property type="term" value="F:nucleoside triphosphate diphosphatase activity"/>
    <property type="evidence" value="ECO:0007669"/>
    <property type="project" value="InterPro"/>
</dbReference>
<dbReference type="Proteomes" id="UP000011650">
    <property type="component" value="Unassembled WGS sequence"/>
</dbReference>
<dbReference type="OrthoDB" id="147562at2157"/>
<dbReference type="STRING" id="1227482.C469_15603"/>